<dbReference type="EMBL" id="JBHTHU010000006">
    <property type="protein sequence ID" value="MFD0750526.1"/>
    <property type="molecule type" value="Genomic_DNA"/>
</dbReference>
<evidence type="ECO:0008006" key="4">
    <source>
        <dbReference type="Google" id="ProtNLM"/>
    </source>
</evidence>
<name>A0ABW2Z198_9SPHI</name>
<dbReference type="Pfam" id="PF06037">
    <property type="entry name" value="DUF922"/>
    <property type="match status" value="1"/>
</dbReference>
<reference evidence="3" key="1">
    <citation type="journal article" date="2019" name="Int. J. Syst. Evol. Microbiol.">
        <title>The Global Catalogue of Microorganisms (GCM) 10K type strain sequencing project: providing services to taxonomists for standard genome sequencing and annotation.</title>
        <authorList>
            <consortium name="The Broad Institute Genomics Platform"/>
            <consortium name="The Broad Institute Genome Sequencing Center for Infectious Disease"/>
            <person name="Wu L."/>
            <person name="Ma J."/>
        </authorList>
    </citation>
    <scope>NUCLEOTIDE SEQUENCE [LARGE SCALE GENOMIC DNA]</scope>
    <source>
        <strain evidence="3">CCUG 63418</strain>
    </source>
</reference>
<evidence type="ECO:0000256" key="1">
    <source>
        <dbReference type="SAM" id="SignalP"/>
    </source>
</evidence>
<keyword evidence="1" id="KW-0732">Signal</keyword>
<sequence length="191" mass="22472">MSPVIRFALLLLSVAFTTKVIAQDEHKLFWHKDSLLKWSDFKGPTDASSKFHASTFCEIFSKYNWTVKNNKYIFIFTTGSYLNTSRSWSVKEKQTPELLRHEQLHFNIAELFARRYLQLLNKAVYTSTFKTTIDRINQDNLHTLKVMQDLYDEQTYHSEDKYMQAKWEAYIAKLLNSKGLIDAAMLRGPKK</sequence>
<protein>
    <recommendedName>
        <fullName evidence="4">DUF922 domain-containing protein</fullName>
    </recommendedName>
</protein>
<feature type="signal peptide" evidence="1">
    <location>
        <begin position="1"/>
        <end position="22"/>
    </location>
</feature>
<proteinExistence type="predicted"/>
<evidence type="ECO:0000313" key="3">
    <source>
        <dbReference type="Proteomes" id="UP001596958"/>
    </source>
</evidence>
<feature type="chain" id="PRO_5045968358" description="DUF922 domain-containing protein" evidence="1">
    <location>
        <begin position="23"/>
        <end position="191"/>
    </location>
</feature>
<dbReference type="InterPro" id="IPR010321">
    <property type="entry name" value="DUF922"/>
</dbReference>
<organism evidence="2 3">
    <name type="scientific">Mucilaginibacter calamicampi</name>
    <dbReference type="NCBI Taxonomy" id="1302352"/>
    <lineage>
        <taxon>Bacteria</taxon>
        <taxon>Pseudomonadati</taxon>
        <taxon>Bacteroidota</taxon>
        <taxon>Sphingobacteriia</taxon>
        <taxon>Sphingobacteriales</taxon>
        <taxon>Sphingobacteriaceae</taxon>
        <taxon>Mucilaginibacter</taxon>
    </lineage>
</organism>
<dbReference type="Proteomes" id="UP001596958">
    <property type="component" value="Unassembled WGS sequence"/>
</dbReference>
<gene>
    <name evidence="2" type="ORF">ACFQZS_10255</name>
</gene>
<comment type="caution">
    <text evidence="2">The sequence shown here is derived from an EMBL/GenBank/DDBJ whole genome shotgun (WGS) entry which is preliminary data.</text>
</comment>
<keyword evidence="3" id="KW-1185">Reference proteome</keyword>
<evidence type="ECO:0000313" key="2">
    <source>
        <dbReference type="EMBL" id="MFD0750526.1"/>
    </source>
</evidence>
<dbReference type="RefSeq" id="WP_377099870.1">
    <property type="nucleotide sequence ID" value="NZ_JBHTHU010000006.1"/>
</dbReference>
<accession>A0ABW2Z198</accession>